<dbReference type="InterPro" id="IPR051319">
    <property type="entry name" value="Oligoribo/pAp-PDE_c-di-AMP_PDE"/>
</dbReference>
<name>A0A171CM48_9ACTN</name>
<gene>
    <name evidence="4" type="ORF">PS9374_02573</name>
</gene>
<keyword evidence="5" id="KW-1185">Reference proteome</keyword>
<evidence type="ECO:0000313" key="4">
    <source>
        <dbReference type="EMBL" id="GAT66921.1"/>
    </source>
</evidence>
<evidence type="ECO:0000313" key="5">
    <source>
        <dbReference type="Proteomes" id="UP000077701"/>
    </source>
</evidence>
<accession>A0A171CM48</accession>
<evidence type="ECO:0000259" key="2">
    <source>
        <dbReference type="Pfam" id="PF01368"/>
    </source>
</evidence>
<dbReference type="Pfam" id="PF01368">
    <property type="entry name" value="DHH"/>
    <property type="match status" value="1"/>
</dbReference>
<dbReference type="GO" id="GO:0003676">
    <property type="term" value="F:nucleic acid binding"/>
    <property type="evidence" value="ECO:0007669"/>
    <property type="project" value="InterPro"/>
</dbReference>
<evidence type="ECO:0000259" key="3">
    <source>
        <dbReference type="Pfam" id="PF02272"/>
    </source>
</evidence>
<evidence type="ECO:0000256" key="1">
    <source>
        <dbReference type="SAM" id="MobiDB-lite"/>
    </source>
</evidence>
<protein>
    <submittedName>
        <fullName evidence="4">Phosphoesterase RecJ</fullName>
    </submittedName>
</protein>
<reference evidence="5" key="2">
    <citation type="submission" date="2016-04" db="EMBL/GenBank/DDBJ databases">
        <title>Planomonospora sphaerica JCM9374 whole genome shotgun sequence.</title>
        <authorList>
            <person name="Suzuki T."/>
            <person name="Dohra H."/>
            <person name="Kodani S."/>
        </authorList>
    </citation>
    <scope>NUCLEOTIDE SEQUENCE [LARGE SCALE GENOMIC DNA]</scope>
    <source>
        <strain evidence="5">JCM 9374</strain>
    </source>
</reference>
<reference evidence="4 5" key="1">
    <citation type="journal article" date="2016" name="Genome Announc.">
        <title>Draft Genome Sequence of Planomonospora sphaerica JCM9374, a Rare Actinomycete.</title>
        <authorList>
            <person name="Dohra H."/>
            <person name="Suzuki T."/>
            <person name="Inoue Y."/>
            <person name="Kodani S."/>
        </authorList>
    </citation>
    <scope>NUCLEOTIDE SEQUENCE [LARGE SCALE GENOMIC DNA]</scope>
    <source>
        <strain evidence="4 5">JCM 9374</strain>
    </source>
</reference>
<dbReference type="EMBL" id="BDCX01000005">
    <property type="protein sequence ID" value="GAT66921.1"/>
    <property type="molecule type" value="Genomic_DNA"/>
</dbReference>
<dbReference type="Gene3D" id="3.10.310.30">
    <property type="match status" value="1"/>
</dbReference>
<organism evidence="4 5">
    <name type="scientific">Planomonospora sphaerica</name>
    <dbReference type="NCBI Taxonomy" id="161355"/>
    <lineage>
        <taxon>Bacteria</taxon>
        <taxon>Bacillati</taxon>
        <taxon>Actinomycetota</taxon>
        <taxon>Actinomycetes</taxon>
        <taxon>Streptosporangiales</taxon>
        <taxon>Streptosporangiaceae</taxon>
        <taxon>Planomonospora</taxon>
    </lineage>
</organism>
<dbReference type="Pfam" id="PF02272">
    <property type="entry name" value="DHHA1"/>
    <property type="match status" value="1"/>
</dbReference>
<dbReference type="InterPro" id="IPR003156">
    <property type="entry name" value="DHHA1_dom"/>
</dbReference>
<dbReference type="STRING" id="161355.PS9374_02573"/>
<sequence length="381" mass="38712">MAAGDVPTGAAVPGGAPTGATAGDPAADGAPTGAAVPGGAAAGDVAVAGRGGARGVPAQAPDADWDRAVALISSASEVALACHVSPDGDALGSMLAAGAALRAAGKRVTASFGDRRFAVPRLLRFLPGQDLLVEPARYPAAPELMVTFDVSTVDRLGTLAESAGRAGELIVVDHHPSNPGFGTLNLIDPAAASTTTLVERLLHRLGLPIDEAIATCLYVGLVTDTGSFRHSSTTPAAHDMAARLVAAGPDPEEIARRLWDSSPFGYLKVLGAVLGRVTLEPEVGGGLVWTFVTRADRAPYGLPYDEVEGIIDVVRRTGEAEVTVVLKEDDDGAWQVSTRSRGGVDVARVCSALGGGGHARAAGFTSRLPVEETMAGLRALL</sequence>
<dbReference type="AlphaFoldDB" id="A0A171CM48"/>
<feature type="region of interest" description="Disordered" evidence="1">
    <location>
        <begin position="1"/>
        <end position="35"/>
    </location>
</feature>
<dbReference type="InterPro" id="IPR038763">
    <property type="entry name" value="DHH_sf"/>
</dbReference>
<dbReference type="PANTHER" id="PTHR47618:SF1">
    <property type="entry name" value="BIFUNCTIONAL OLIGORIBONUCLEASE AND PAP PHOSPHATASE NRNA"/>
    <property type="match status" value="1"/>
</dbReference>
<dbReference type="InterPro" id="IPR001667">
    <property type="entry name" value="DDH_dom"/>
</dbReference>
<feature type="domain" description="DHHA1" evidence="3">
    <location>
        <begin position="301"/>
        <end position="367"/>
    </location>
</feature>
<dbReference type="Gene3D" id="3.90.1640.10">
    <property type="entry name" value="inorganic pyrophosphatase (n-terminal core)"/>
    <property type="match status" value="1"/>
</dbReference>
<dbReference type="SUPFAM" id="SSF64182">
    <property type="entry name" value="DHH phosphoesterases"/>
    <property type="match status" value="1"/>
</dbReference>
<comment type="caution">
    <text evidence="4">The sequence shown here is derived from an EMBL/GenBank/DDBJ whole genome shotgun (WGS) entry which is preliminary data.</text>
</comment>
<proteinExistence type="predicted"/>
<dbReference type="Proteomes" id="UP000077701">
    <property type="component" value="Unassembled WGS sequence"/>
</dbReference>
<feature type="domain" description="DDH" evidence="2">
    <location>
        <begin position="78"/>
        <end position="220"/>
    </location>
</feature>
<dbReference type="PANTHER" id="PTHR47618">
    <property type="entry name" value="BIFUNCTIONAL OLIGORIBONUCLEASE AND PAP PHOSPHATASE NRNA"/>
    <property type="match status" value="1"/>
</dbReference>